<accession>A0A1M6W3C7</accession>
<feature type="domain" description="N-acetyltransferase" evidence="3">
    <location>
        <begin position="1"/>
        <end position="140"/>
    </location>
</feature>
<reference evidence="6" key="3">
    <citation type="submission" date="2016-11" db="EMBL/GenBank/DDBJ databases">
        <authorList>
            <person name="Varghese N."/>
            <person name="Submissions S."/>
        </authorList>
    </citation>
    <scope>NUCLEOTIDE SEQUENCE [LARGE SCALE GENOMIC DNA]</scope>
    <source>
        <strain evidence="6">DSM 27989</strain>
    </source>
</reference>
<dbReference type="Proteomes" id="UP000184120">
    <property type="component" value="Unassembled WGS sequence"/>
</dbReference>
<dbReference type="GO" id="GO:0016747">
    <property type="term" value="F:acyltransferase activity, transferring groups other than amino-acyl groups"/>
    <property type="evidence" value="ECO:0007669"/>
    <property type="project" value="InterPro"/>
</dbReference>
<protein>
    <submittedName>
        <fullName evidence="4 5">Acetyltransferase</fullName>
    </submittedName>
</protein>
<evidence type="ECO:0000256" key="2">
    <source>
        <dbReference type="ARBA" id="ARBA00023315"/>
    </source>
</evidence>
<sequence length="141" mass="16729">MIRKINEEDYPRLLEIWISAVENTHDFLKNEDFEFYKENVPTYFQYVNLVGYYTTDDILVGFAGVAEHNLEMLFIHNDYRGKGIGKELLNYTIENLEVSKVDVNEQNKQAVDFYLYLGFKVINRSEKDMEGKEYPILHLSR</sequence>
<reference evidence="7" key="4">
    <citation type="journal article" date="2019" name="Int. J. Syst. Evol. Microbiol.">
        <title>The Global Catalogue of Microorganisms (GCM) 10K type strain sequencing project: providing services to taxonomists for standard genome sequencing and annotation.</title>
        <authorList>
            <consortium name="The Broad Institute Genomics Platform"/>
            <consortium name="The Broad Institute Genome Sequencing Center for Infectious Disease"/>
            <person name="Wu L."/>
            <person name="Ma J."/>
        </authorList>
    </citation>
    <scope>NUCLEOTIDE SEQUENCE [LARGE SCALE GENOMIC DNA]</scope>
    <source>
        <strain evidence="7">CGMCC 1.12707</strain>
    </source>
</reference>
<dbReference type="EMBL" id="FRBH01000004">
    <property type="protein sequence ID" value="SHK88241.1"/>
    <property type="molecule type" value="Genomic_DNA"/>
</dbReference>
<reference evidence="5" key="2">
    <citation type="submission" date="2016-11" db="EMBL/GenBank/DDBJ databases">
        <authorList>
            <person name="Jaros S."/>
            <person name="Januszkiewicz K."/>
            <person name="Wedrychowicz H."/>
        </authorList>
    </citation>
    <scope>NUCLEOTIDE SEQUENCE [LARGE SCALE GENOMIC DNA]</scope>
    <source>
        <strain evidence="5">DSM 27989</strain>
    </source>
</reference>
<organism evidence="5 6">
    <name type="scientific">Chishuiella changwenlii</name>
    <dbReference type="NCBI Taxonomy" id="1434701"/>
    <lineage>
        <taxon>Bacteria</taxon>
        <taxon>Pseudomonadati</taxon>
        <taxon>Bacteroidota</taxon>
        <taxon>Flavobacteriia</taxon>
        <taxon>Flavobacteriales</taxon>
        <taxon>Weeksellaceae</taxon>
        <taxon>Chishuiella</taxon>
    </lineage>
</organism>
<dbReference type="Pfam" id="PF13673">
    <property type="entry name" value="Acetyltransf_10"/>
    <property type="match status" value="1"/>
</dbReference>
<dbReference type="STRING" id="1434701.SAMN05443634_104146"/>
<evidence type="ECO:0000313" key="4">
    <source>
        <dbReference type="EMBL" id="GGE89108.1"/>
    </source>
</evidence>
<dbReference type="EMBL" id="BMFL01000002">
    <property type="protein sequence ID" value="GGE89108.1"/>
    <property type="molecule type" value="Genomic_DNA"/>
</dbReference>
<evidence type="ECO:0000256" key="1">
    <source>
        <dbReference type="ARBA" id="ARBA00022679"/>
    </source>
</evidence>
<gene>
    <name evidence="4" type="ORF">GCM10010984_03460</name>
    <name evidence="5" type="ORF">SAMN05443634_104146</name>
</gene>
<dbReference type="Proteomes" id="UP000650994">
    <property type="component" value="Unassembled WGS sequence"/>
</dbReference>
<evidence type="ECO:0000259" key="3">
    <source>
        <dbReference type="PROSITE" id="PS51186"/>
    </source>
</evidence>
<keyword evidence="7" id="KW-1185">Reference proteome</keyword>
<proteinExistence type="predicted"/>
<name>A0A1M6W3C7_9FLAO</name>
<dbReference type="AlphaFoldDB" id="A0A1M6W3C7"/>
<dbReference type="OrthoDB" id="9789605at2"/>
<dbReference type="PROSITE" id="PS51186">
    <property type="entry name" value="GNAT"/>
    <property type="match status" value="1"/>
</dbReference>
<dbReference type="Gene3D" id="3.40.630.30">
    <property type="match status" value="1"/>
</dbReference>
<evidence type="ECO:0000313" key="7">
    <source>
        <dbReference type="Proteomes" id="UP000650994"/>
    </source>
</evidence>
<dbReference type="InterPro" id="IPR016181">
    <property type="entry name" value="Acyl_CoA_acyltransferase"/>
</dbReference>
<dbReference type="PANTHER" id="PTHR43800">
    <property type="entry name" value="PEPTIDYL-LYSINE N-ACETYLTRANSFERASE YJAB"/>
    <property type="match status" value="1"/>
</dbReference>
<reference evidence="4" key="1">
    <citation type="journal article" date="2014" name="Int. J. Syst. Evol. Microbiol.">
        <title>Complete genome of a new Firmicutes species belonging to the dominant human colonic microbiota ('Ruminococcus bicirculans') reveals two chromosomes and a selective capacity to utilize plant glucans.</title>
        <authorList>
            <consortium name="NISC Comparative Sequencing Program"/>
            <person name="Wegmann U."/>
            <person name="Louis P."/>
            <person name="Goesmann A."/>
            <person name="Henrissat B."/>
            <person name="Duncan S.H."/>
            <person name="Flint H.J."/>
        </authorList>
    </citation>
    <scope>NUCLEOTIDE SEQUENCE</scope>
    <source>
        <strain evidence="4">CGMCC 1.12707</strain>
    </source>
</reference>
<dbReference type="SUPFAM" id="SSF55729">
    <property type="entry name" value="Acyl-CoA N-acyltransferases (Nat)"/>
    <property type="match status" value="1"/>
</dbReference>
<dbReference type="RefSeq" id="WP_072930612.1">
    <property type="nucleotide sequence ID" value="NZ_BMFL01000002.1"/>
</dbReference>
<keyword evidence="1 5" id="KW-0808">Transferase</keyword>
<evidence type="ECO:0000313" key="5">
    <source>
        <dbReference type="EMBL" id="SHK88241.1"/>
    </source>
</evidence>
<keyword evidence="2" id="KW-0012">Acyltransferase</keyword>
<dbReference type="CDD" id="cd04301">
    <property type="entry name" value="NAT_SF"/>
    <property type="match status" value="1"/>
</dbReference>
<reference evidence="4" key="5">
    <citation type="submission" date="2024-05" db="EMBL/GenBank/DDBJ databases">
        <authorList>
            <person name="Sun Q."/>
            <person name="Zhou Y."/>
        </authorList>
    </citation>
    <scope>NUCLEOTIDE SEQUENCE</scope>
    <source>
        <strain evidence="4">CGMCC 1.12707</strain>
    </source>
</reference>
<evidence type="ECO:0000313" key="6">
    <source>
        <dbReference type="Proteomes" id="UP000184120"/>
    </source>
</evidence>
<dbReference type="PANTHER" id="PTHR43800:SF1">
    <property type="entry name" value="PEPTIDYL-LYSINE N-ACETYLTRANSFERASE YJAB"/>
    <property type="match status" value="1"/>
</dbReference>
<dbReference type="InterPro" id="IPR000182">
    <property type="entry name" value="GNAT_dom"/>
</dbReference>